<dbReference type="Proteomes" id="UP000601223">
    <property type="component" value="Unassembled WGS sequence"/>
</dbReference>
<dbReference type="EMBL" id="BONF01000004">
    <property type="protein sequence ID" value="GIF79057.1"/>
    <property type="molecule type" value="Genomic_DNA"/>
</dbReference>
<accession>A0A8J3JEG8</accession>
<name>A0A8J3JEG8_9ACTN</name>
<sequence>MKSDTQVLADRLLAVPWIEDIEYAPSSAALLSGLPRRDALRAQAANADDLPDPFESLVQVSERGGVFGMETGTINFVHGLIVSSRSIDDYMKPDLKYDLSDEALASIDAIWQAEVAARIERARHQGGLR</sequence>
<evidence type="ECO:0000313" key="1">
    <source>
        <dbReference type="EMBL" id="GIF79057.1"/>
    </source>
</evidence>
<dbReference type="AlphaFoldDB" id="A0A8J3JEG8"/>
<gene>
    <name evidence="1" type="ORF">Cba03nite_04060</name>
</gene>
<keyword evidence="2" id="KW-1185">Reference proteome</keyword>
<dbReference type="RefSeq" id="WP_203741037.1">
    <property type="nucleotide sequence ID" value="NZ_BONF01000004.1"/>
</dbReference>
<comment type="caution">
    <text evidence="1">The sequence shown here is derived from an EMBL/GenBank/DDBJ whole genome shotgun (WGS) entry which is preliminary data.</text>
</comment>
<proteinExistence type="predicted"/>
<reference evidence="1 2" key="1">
    <citation type="submission" date="2021-01" db="EMBL/GenBank/DDBJ databases">
        <title>Whole genome shotgun sequence of Catellatospora bangladeshensis NBRC 107357.</title>
        <authorList>
            <person name="Komaki H."/>
            <person name="Tamura T."/>
        </authorList>
    </citation>
    <scope>NUCLEOTIDE SEQUENCE [LARGE SCALE GENOMIC DNA]</scope>
    <source>
        <strain evidence="1 2">NBRC 107357</strain>
    </source>
</reference>
<protein>
    <submittedName>
        <fullName evidence="1">Uncharacterized protein</fullName>
    </submittedName>
</protein>
<evidence type="ECO:0000313" key="2">
    <source>
        <dbReference type="Proteomes" id="UP000601223"/>
    </source>
</evidence>
<organism evidence="1 2">
    <name type="scientific">Catellatospora bangladeshensis</name>
    <dbReference type="NCBI Taxonomy" id="310355"/>
    <lineage>
        <taxon>Bacteria</taxon>
        <taxon>Bacillati</taxon>
        <taxon>Actinomycetota</taxon>
        <taxon>Actinomycetes</taxon>
        <taxon>Micromonosporales</taxon>
        <taxon>Micromonosporaceae</taxon>
        <taxon>Catellatospora</taxon>
    </lineage>
</organism>